<dbReference type="EMBL" id="AUZZ01000472">
    <property type="protein sequence ID" value="EQD67945.1"/>
    <property type="molecule type" value="Genomic_DNA"/>
</dbReference>
<dbReference type="InterPro" id="IPR036520">
    <property type="entry name" value="UPF0759_sf"/>
</dbReference>
<dbReference type="PANTHER" id="PTHR30348">
    <property type="entry name" value="UNCHARACTERIZED PROTEIN YECE"/>
    <property type="match status" value="1"/>
</dbReference>
<dbReference type="PANTHER" id="PTHR30348:SF4">
    <property type="entry name" value="DUF72 DOMAIN-CONTAINING PROTEIN"/>
    <property type="match status" value="1"/>
</dbReference>
<dbReference type="InterPro" id="IPR002763">
    <property type="entry name" value="DUF72"/>
</dbReference>
<proteinExistence type="predicted"/>
<dbReference type="AlphaFoldDB" id="T1CJI0"/>
<evidence type="ECO:0000313" key="1">
    <source>
        <dbReference type="EMBL" id="EQD67945.1"/>
    </source>
</evidence>
<sequence length="122" mass="13616">GNIDVEDKLSDLGISYVAIDSPEEHLYNIRAKTSWAYIRLHGQNAEEWNNPSSQGMDKYLYSYRENELKGFAGKIADSASRYSDLYIYFNNHPQGNAPRNATTLAGMIGLSSSGSTHSLSEY</sequence>
<reference evidence="1" key="2">
    <citation type="journal article" date="2014" name="ISME J.">
        <title>Microbial stratification in low pH oxic and suboxic macroscopic growths along an acid mine drainage.</title>
        <authorList>
            <person name="Mendez-Garcia C."/>
            <person name="Mesa V."/>
            <person name="Sprenger R.R."/>
            <person name="Richter M."/>
            <person name="Diez M.S."/>
            <person name="Solano J."/>
            <person name="Bargiela R."/>
            <person name="Golyshina O.V."/>
            <person name="Manteca A."/>
            <person name="Ramos J.L."/>
            <person name="Gallego J.R."/>
            <person name="Llorente I."/>
            <person name="Martins Dos Santos V.A."/>
            <person name="Jensen O.N."/>
            <person name="Pelaez A.I."/>
            <person name="Sanchez J."/>
            <person name="Ferrer M."/>
        </authorList>
    </citation>
    <scope>NUCLEOTIDE SEQUENCE</scope>
</reference>
<dbReference type="Gene3D" id="3.20.20.410">
    <property type="entry name" value="Protein of unknown function UPF0759"/>
    <property type="match status" value="1"/>
</dbReference>
<feature type="non-terminal residue" evidence="1">
    <location>
        <position position="1"/>
    </location>
</feature>
<reference evidence="1" key="1">
    <citation type="submission" date="2013-08" db="EMBL/GenBank/DDBJ databases">
        <authorList>
            <person name="Mendez C."/>
            <person name="Richter M."/>
            <person name="Ferrer M."/>
            <person name="Sanchez J."/>
        </authorList>
    </citation>
    <scope>NUCLEOTIDE SEQUENCE</scope>
</reference>
<protein>
    <submittedName>
        <fullName evidence="1">Protein containing DUF72</fullName>
    </submittedName>
</protein>
<comment type="caution">
    <text evidence="1">The sequence shown here is derived from an EMBL/GenBank/DDBJ whole genome shotgun (WGS) entry which is preliminary data.</text>
</comment>
<organism evidence="1">
    <name type="scientific">mine drainage metagenome</name>
    <dbReference type="NCBI Taxonomy" id="410659"/>
    <lineage>
        <taxon>unclassified sequences</taxon>
        <taxon>metagenomes</taxon>
        <taxon>ecological metagenomes</taxon>
    </lineage>
</organism>
<dbReference type="Pfam" id="PF01904">
    <property type="entry name" value="DUF72"/>
    <property type="match status" value="1"/>
</dbReference>
<dbReference type="SUPFAM" id="SSF117396">
    <property type="entry name" value="TM1631-like"/>
    <property type="match status" value="1"/>
</dbReference>
<accession>T1CJI0</accession>
<name>T1CJI0_9ZZZZ</name>
<gene>
    <name evidence="1" type="ORF">B2A_00607</name>
</gene>